<evidence type="ECO:0000256" key="1">
    <source>
        <dbReference type="SAM" id="MobiDB-lite"/>
    </source>
</evidence>
<feature type="compositionally biased region" description="Basic and acidic residues" evidence="1">
    <location>
        <begin position="102"/>
        <end position="112"/>
    </location>
</feature>
<evidence type="ECO:0000256" key="2">
    <source>
        <dbReference type="SAM" id="Phobius"/>
    </source>
</evidence>
<dbReference type="InterPro" id="IPR043159">
    <property type="entry name" value="Lectin_gal-bd_sf"/>
</dbReference>
<gene>
    <name evidence="3" type="ORF">KUTeg_007777</name>
</gene>
<dbReference type="Proteomes" id="UP001217089">
    <property type="component" value="Unassembled WGS sequence"/>
</dbReference>
<name>A0ABQ9FI79_TEGGR</name>
<comment type="caution">
    <text evidence="3">The sequence shown here is derived from an EMBL/GenBank/DDBJ whole genome shotgun (WGS) entry which is preliminary data.</text>
</comment>
<feature type="transmembrane region" description="Helical" evidence="2">
    <location>
        <begin position="169"/>
        <end position="194"/>
    </location>
</feature>
<reference evidence="3 4" key="1">
    <citation type="submission" date="2022-12" db="EMBL/GenBank/DDBJ databases">
        <title>Chromosome-level genome of Tegillarca granosa.</title>
        <authorList>
            <person name="Kim J."/>
        </authorList>
    </citation>
    <scope>NUCLEOTIDE SEQUENCE [LARGE SCALE GENOMIC DNA]</scope>
    <source>
        <strain evidence="3">Teg-2019</strain>
        <tissue evidence="3">Adductor muscle</tissue>
    </source>
</reference>
<keyword evidence="4" id="KW-1185">Reference proteome</keyword>
<evidence type="ECO:0000313" key="4">
    <source>
        <dbReference type="Proteomes" id="UP001217089"/>
    </source>
</evidence>
<sequence>MLSFPIPSCQCKDSIDINNITVSNETVCDGEQLTLSCHRSNRIAIHTALFGRKPQDSTKCTSPLPSYAAIMVSFRIVPRKILKEVDRHKGRHRNRKRKKKKKDETTTEDKIKIPQKEGYSVDEENNTTVLCLNDTVQSTPVGRSRDGAKGLIIDWFSSFYFVKQNREKAALYLILGICMGIICLLIIVIIKLIIRSKRKEKTKLDVTDPVNSNVIPPPSHIESPTLTRTESVDRIEVVRFEPRSSTSNGFHPHYNLRADYDNTLRTDYDRNSLLRMNYDRNPLSNEERHPLRTDFDRNTIRTDYDRETLRSQYEATRNTLRSVNFQTQAHGTLNTLNSDHGDRSLNNYYG</sequence>
<accession>A0ABQ9FI79</accession>
<protein>
    <submittedName>
        <fullName evidence="3">Uncharacterized protein</fullName>
    </submittedName>
</protein>
<keyword evidence="2" id="KW-0812">Transmembrane</keyword>
<evidence type="ECO:0000313" key="3">
    <source>
        <dbReference type="EMBL" id="KAJ8315627.1"/>
    </source>
</evidence>
<feature type="region of interest" description="Disordered" evidence="1">
    <location>
        <begin position="85"/>
        <end position="112"/>
    </location>
</feature>
<proteinExistence type="predicted"/>
<organism evidence="3 4">
    <name type="scientific">Tegillarca granosa</name>
    <name type="common">Malaysian cockle</name>
    <name type="synonym">Anadara granosa</name>
    <dbReference type="NCBI Taxonomy" id="220873"/>
    <lineage>
        <taxon>Eukaryota</taxon>
        <taxon>Metazoa</taxon>
        <taxon>Spiralia</taxon>
        <taxon>Lophotrochozoa</taxon>
        <taxon>Mollusca</taxon>
        <taxon>Bivalvia</taxon>
        <taxon>Autobranchia</taxon>
        <taxon>Pteriomorphia</taxon>
        <taxon>Arcoida</taxon>
        <taxon>Arcoidea</taxon>
        <taxon>Arcidae</taxon>
        <taxon>Tegillarca</taxon>
    </lineage>
</organism>
<feature type="compositionally biased region" description="Basic residues" evidence="1">
    <location>
        <begin position="88"/>
        <end position="101"/>
    </location>
</feature>
<dbReference type="Gene3D" id="2.60.120.740">
    <property type="match status" value="1"/>
</dbReference>
<dbReference type="EMBL" id="JARBDR010000337">
    <property type="protein sequence ID" value="KAJ8315627.1"/>
    <property type="molecule type" value="Genomic_DNA"/>
</dbReference>
<keyword evidence="2" id="KW-0472">Membrane</keyword>
<keyword evidence="2" id="KW-1133">Transmembrane helix</keyword>